<comment type="caution">
    <text evidence="1">The sequence shown here is derived from an EMBL/GenBank/DDBJ whole genome shotgun (WGS) entry which is preliminary data.</text>
</comment>
<evidence type="ECO:0000313" key="2">
    <source>
        <dbReference type="Proteomes" id="UP000789759"/>
    </source>
</evidence>
<name>A0A9N9HDI5_9GLOM</name>
<keyword evidence="2" id="KW-1185">Reference proteome</keyword>
<protein>
    <submittedName>
        <fullName evidence="1">6359_t:CDS:1</fullName>
    </submittedName>
</protein>
<evidence type="ECO:0000313" key="1">
    <source>
        <dbReference type="EMBL" id="CAG8665682.1"/>
    </source>
</evidence>
<accession>A0A9N9HDI5</accession>
<dbReference type="EMBL" id="CAJVQA010008033">
    <property type="protein sequence ID" value="CAG8665682.1"/>
    <property type="molecule type" value="Genomic_DNA"/>
</dbReference>
<gene>
    <name evidence="1" type="ORF">CPELLU_LOCUS10014</name>
</gene>
<dbReference type="AlphaFoldDB" id="A0A9N9HDI5"/>
<proteinExistence type="predicted"/>
<sequence length="96" mass="10759">MAQFATPNNFQFQVLRSLFDQFLTTPSPDISSAQLHLHSAIKMPTYIQHLRQSINQTKNNNYMSIFDSSTSVDVIGLLNTVKITGTGRSLELTGRN</sequence>
<reference evidence="1" key="1">
    <citation type="submission" date="2021-06" db="EMBL/GenBank/DDBJ databases">
        <authorList>
            <person name="Kallberg Y."/>
            <person name="Tangrot J."/>
            <person name="Rosling A."/>
        </authorList>
    </citation>
    <scope>NUCLEOTIDE SEQUENCE</scope>
    <source>
        <strain evidence="1">FL966</strain>
    </source>
</reference>
<organism evidence="1 2">
    <name type="scientific">Cetraspora pellucida</name>
    <dbReference type="NCBI Taxonomy" id="1433469"/>
    <lineage>
        <taxon>Eukaryota</taxon>
        <taxon>Fungi</taxon>
        <taxon>Fungi incertae sedis</taxon>
        <taxon>Mucoromycota</taxon>
        <taxon>Glomeromycotina</taxon>
        <taxon>Glomeromycetes</taxon>
        <taxon>Diversisporales</taxon>
        <taxon>Gigasporaceae</taxon>
        <taxon>Cetraspora</taxon>
    </lineage>
</organism>
<dbReference type="Proteomes" id="UP000789759">
    <property type="component" value="Unassembled WGS sequence"/>
</dbReference>